<dbReference type="Pfam" id="PF05228">
    <property type="entry name" value="CHASE4"/>
    <property type="match status" value="1"/>
</dbReference>
<dbReference type="InterPro" id="IPR043128">
    <property type="entry name" value="Rev_trsase/Diguanyl_cyclase"/>
</dbReference>
<feature type="domain" description="GGDEF" evidence="5">
    <location>
        <begin position="386"/>
        <end position="523"/>
    </location>
</feature>
<dbReference type="CDD" id="cd01949">
    <property type="entry name" value="GGDEF"/>
    <property type="match status" value="1"/>
</dbReference>
<comment type="caution">
    <text evidence="6">The sequence shown here is derived from an EMBL/GenBank/DDBJ whole genome shotgun (WGS) entry which is preliminary data.</text>
</comment>
<evidence type="ECO:0000313" key="7">
    <source>
        <dbReference type="Proteomes" id="UP001319883"/>
    </source>
</evidence>
<dbReference type="Gene3D" id="3.30.70.270">
    <property type="match status" value="1"/>
</dbReference>
<feature type="domain" description="HAMP" evidence="4">
    <location>
        <begin position="296"/>
        <end position="350"/>
    </location>
</feature>
<dbReference type="SUPFAM" id="SSF55073">
    <property type="entry name" value="Nucleotide cyclase"/>
    <property type="match status" value="1"/>
</dbReference>
<dbReference type="InterPro" id="IPR003660">
    <property type="entry name" value="HAMP_dom"/>
</dbReference>
<evidence type="ECO:0000259" key="5">
    <source>
        <dbReference type="PROSITE" id="PS50887"/>
    </source>
</evidence>
<proteinExistence type="predicted"/>
<dbReference type="EC" id="2.7.7.65" evidence="1"/>
<dbReference type="EMBL" id="JAGXFD010000001">
    <property type="protein sequence ID" value="MBZ9568180.1"/>
    <property type="molecule type" value="Genomic_DNA"/>
</dbReference>
<dbReference type="Gene3D" id="6.10.340.10">
    <property type="match status" value="1"/>
</dbReference>
<dbReference type="SMART" id="SM00304">
    <property type="entry name" value="HAMP"/>
    <property type="match status" value="1"/>
</dbReference>
<dbReference type="NCBIfam" id="TIGR00254">
    <property type="entry name" value="GGDEF"/>
    <property type="match status" value="1"/>
</dbReference>
<dbReference type="RefSeq" id="WP_163649336.1">
    <property type="nucleotide sequence ID" value="NZ_JAGXFC010000001.1"/>
</dbReference>
<keyword evidence="6" id="KW-0808">Transferase</keyword>
<keyword evidence="3" id="KW-1133">Transmembrane helix</keyword>
<evidence type="ECO:0000259" key="4">
    <source>
        <dbReference type="PROSITE" id="PS50885"/>
    </source>
</evidence>
<feature type="transmembrane region" description="Helical" evidence="3">
    <location>
        <begin position="275"/>
        <end position="299"/>
    </location>
</feature>
<dbReference type="PROSITE" id="PS50885">
    <property type="entry name" value="HAMP"/>
    <property type="match status" value="1"/>
</dbReference>
<dbReference type="Proteomes" id="UP001319883">
    <property type="component" value="Unassembled WGS sequence"/>
</dbReference>
<reference evidence="6 7" key="1">
    <citation type="submission" date="2021-05" db="EMBL/GenBank/DDBJ databases">
        <title>Petroleum and Energy Research Collection (APPE): ex situ preservation of microbial diversity associated with the oil industry and exploitation of its biotechnological potential.</title>
        <authorList>
            <person name="Paixao C.T.M."/>
            <person name="Gomes M.B."/>
            <person name="Oliveira V.M."/>
        </authorList>
    </citation>
    <scope>NUCLEOTIDE SEQUENCE [LARGE SCALE GENOMIC DNA]</scope>
    <source>
        <strain evidence="6 7">LIT2</strain>
    </source>
</reference>
<gene>
    <name evidence="6" type="ORF">KGQ91_10900</name>
</gene>
<keyword evidence="3" id="KW-0812">Transmembrane</keyword>
<keyword evidence="3" id="KW-0472">Membrane</keyword>
<protein>
    <recommendedName>
        <fullName evidence="1">diguanylate cyclase</fullName>
        <ecNumber evidence="1">2.7.7.65</ecNumber>
    </recommendedName>
</protein>
<feature type="transmembrane region" description="Helical" evidence="3">
    <location>
        <begin position="12"/>
        <end position="40"/>
    </location>
</feature>
<dbReference type="InterPro" id="IPR029787">
    <property type="entry name" value="Nucleotide_cyclase"/>
</dbReference>
<dbReference type="SMART" id="SM00267">
    <property type="entry name" value="GGDEF"/>
    <property type="match status" value="1"/>
</dbReference>
<dbReference type="GO" id="GO:0052621">
    <property type="term" value="F:diguanylate cyclase activity"/>
    <property type="evidence" value="ECO:0007669"/>
    <property type="project" value="UniProtKB-EC"/>
</dbReference>
<dbReference type="SUPFAM" id="SSF158472">
    <property type="entry name" value="HAMP domain-like"/>
    <property type="match status" value="1"/>
</dbReference>
<accession>A0ABS7WZX5</accession>
<evidence type="ECO:0000256" key="1">
    <source>
        <dbReference type="ARBA" id="ARBA00012528"/>
    </source>
</evidence>
<keyword evidence="7" id="KW-1185">Reference proteome</keyword>
<organism evidence="6 7">
    <name type="scientific">Modicisalibacter tunisiensis</name>
    <dbReference type="NCBI Taxonomy" id="390637"/>
    <lineage>
        <taxon>Bacteria</taxon>
        <taxon>Pseudomonadati</taxon>
        <taxon>Pseudomonadota</taxon>
        <taxon>Gammaproteobacteria</taxon>
        <taxon>Oceanospirillales</taxon>
        <taxon>Halomonadaceae</taxon>
        <taxon>Modicisalibacter</taxon>
    </lineage>
</organism>
<dbReference type="CDD" id="cd06225">
    <property type="entry name" value="HAMP"/>
    <property type="match status" value="1"/>
</dbReference>
<dbReference type="Pfam" id="PF00672">
    <property type="entry name" value="HAMP"/>
    <property type="match status" value="1"/>
</dbReference>
<name>A0ABS7WZX5_9GAMM</name>
<dbReference type="InterPro" id="IPR007892">
    <property type="entry name" value="CHASE4"/>
</dbReference>
<dbReference type="PROSITE" id="PS50887">
    <property type="entry name" value="GGDEF"/>
    <property type="match status" value="1"/>
</dbReference>
<keyword evidence="6" id="KW-0548">Nucleotidyltransferase</keyword>
<dbReference type="PANTHER" id="PTHR45138:SF9">
    <property type="entry name" value="DIGUANYLATE CYCLASE DGCM-RELATED"/>
    <property type="match status" value="1"/>
</dbReference>
<dbReference type="InterPro" id="IPR000160">
    <property type="entry name" value="GGDEF_dom"/>
</dbReference>
<sequence>MPRFLASLRYRFFLALGTTLLMALAALALIAKLLVLPALLKDERLYASQELDRIQRAIDNELGHLSLLNKDWAVWDDSYAFLRGRYPDYPSSNLTNGQLFDDANLRLVVFLDTAYRPYRVAGIDPDTGDYTICTAPTGACRWAAPLVASMQRHVARERAHTRHTWLHAWPTLSMVSAWPVLKSDGSGPPAGWLAMARGMNATWLVRLKASTGIAFTATPASDAADADPPLLVRRSDDDMLATRRLAASPAGHAIQLQATLPRDAFQTSLGTFRFALYWTLALVVLVVLVVLLLLEMIVLRPLRQLARLTDRVRFEEDTRVPAPLTRRQDEIGRLAQAFNHLLAFQRRRTHSLVQLSQHDPLTGLANRRLFDRRLARALDEARHEARPVAMLMIDIDHFKAYNDHYGHPAGDVCLKRVAQAMQASLAAPGYLLARTGGEEFSVLMPDTGPAAAREQAETVRAAVEALGIEHGTAPQGDVVTISVGLAVSTRLDTPTPGALGAAADAALYTAKKAGRNRIAAGPVPA</sequence>
<evidence type="ECO:0000256" key="3">
    <source>
        <dbReference type="SAM" id="Phobius"/>
    </source>
</evidence>
<comment type="catalytic activity">
    <reaction evidence="2">
        <text>2 GTP = 3',3'-c-di-GMP + 2 diphosphate</text>
        <dbReference type="Rhea" id="RHEA:24898"/>
        <dbReference type="ChEBI" id="CHEBI:33019"/>
        <dbReference type="ChEBI" id="CHEBI:37565"/>
        <dbReference type="ChEBI" id="CHEBI:58805"/>
        <dbReference type="EC" id="2.7.7.65"/>
    </reaction>
</comment>
<dbReference type="Pfam" id="PF00990">
    <property type="entry name" value="GGDEF"/>
    <property type="match status" value="1"/>
</dbReference>
<evidence type="ECO:0000313" key="6">
    <source>
        <dbReference type="EMBL" id="MBZ9568180.1"/>
    </source>
</evidence>
<dbReference type="PANTHER" id="PTHR45138">
    <property type="entry name" value="REGULATORY COMPONENTS OF SENSORY TRANSDUCTION SYSTEM"/>
    <property type="match status" value="1"/>
</dbReference>
<dbReference type="InterPro" id="IPR050469">
    <property type="entry name" value="Diguanylate_Cyclase"/>
</dbReference>
<evidence type="ECO:0000256" key="2">
    <source>
        <dbReference type="ARBA" id="ARBA00034247"/>
    </source>
</evidence>